<dbReference type="OrthoDB" id="5066297at2759"/>
<dbReference type="EMBL" id="JAGTJS010000008">
    <property type="protein sequence ID" value="KAH7259877.1"/>
    <property type="molecule type" value="Genomic_DNA"/>
</dbReference>
<accession>A0A9P9HMN1</accession>
<organism evidence="2 3">
    <name type="scientific">Fusarium solani</name>
    <name type="common">Filamentous fungus</name>
    <dbReference type="NCBI Taxonomy" id="169388"/>
    <lineage>
        <taxon>Eukaryota</taxon>
        <taxon>Fungi</taxon>
        <taxon>Dikarya</taxon>
        <taxon>Ascomycota</taxon>
        <taxon>Pezizomycotina</taxon>
        <taxon>Sordariomycetes</taxon>
        <taxon>Hypocreomycetidae</taxon>
        <taxon>Hypocreales</taxon>
        <taxon>Nectriaceae</taxon>
        <taxon>Fusarium</taxon>
        <taxon>Fusarium solani species complex</taxon>
    </lineage>
</organism>
<keyword evidence="1" id="KW-0175">Coiled coil</keyword>
<dbReference type="Proteomes" id="UP000736672">
    <property type="component" value="Unassembled WGS sequence"/>
</dbReference>
<evidence type="ECO:0000313" key="2">
    <source>
        <dbReference type="EMBL" id="KAH7259877.1"/>
    </source>
</evidence>
<evidence type="ECO:0000256" key="1">
    <source>
        <dbReference type="SAM" id="Coils"/>
    </source>
</evidence>
<keyword evidence="3" id="KW-1185">Reference proteome</keyword>
<proteinExistence type="predicted"/>
<reference evidence="2" key="1">
    <citation type="journal article" date="2021" name="Nat. Commun.">
        <title>Genetic determinants of endophytism in the Arabidopsis root mycobiome.</title>
        <authorList>
            <person name="Mesny F."/>
            <person name="Miyauchi S."/>
            <person name="Thiergart T."/>
            <person name="Pickel B."/>
            <person name="Atanasova L."/>
            <person name="Karlsson M."/>
            <person name="Huettel B."/>
            <person name="Barry K.W."/>
            <person name="Haridas S."/>
            <person name="Chen C."/>
            <person name="Bauer D."/>
            <person name="Andreopoulos W."/>
            <person name="Pangilinan J."/>
            <person name="LaButti K."/>
            <person name="Riley R."/>
            <person name="Lipzen A."/>
            <person name="Clum A."/>
            <person name="Drula E."/>
            <person name="Henrissat B."/>
            <person name="Kohler A."/>
            <person name="Grigoriev I.V."/>
            <person name="Martin F.M."/>
            <person name="Hacquard S."/>
        </authorList>
    </citation>
    <scope>NUCLEOTIDE SEQUENCE</scope>
    <source>
        <strain evidence="2">FSSC 5 MPI-SDFR-AT-0091</strain>
    </source>
</reference>
<sequence length="195" mass="23370">MPSWPSSTSSPENNEDEMPWHAAVLPALGFVKLTKMAMVVSPGWENQLVVYLDAKVLDENSWAWKRLQEVDPDFRKIRAIRDYTVTLPNYEQATTFPNEWKDETFFHNWMCVNIQPLLMCTNEGKLERAIHVLTNTDYVARWQAEKKKRKENLDKIERLRIKEEERLVKEQKREEEIRLKEIRSQRMLEKEENYE</sequence>
<gene>
    <name evidence="2" type="ORF">B0J15DRAFT_464626</name>
</gene>
<name>A0A9P9HMN1_FUSSL</name>
<evidence type="ECO:0000313" key="3">
    <source>
        <dbReference type="Proteomes" id="UP000736672"/>
    </source>
</evidence>
<comment type="caution">
    <text evidence="2">The sequence shown here is derived from an EMBL/GenBank/DDBJ whole genome shotgun (WGS) entry which is preliminary data.</text>
</comment>
<protein>
    <submittedName>
        <fullName evidence="2">Uncharacterized protein</fullName>
    </submittedName>
</protein>
<dbReference type="AlphaFoldDB" id="A0A9P9HMN1"/>
<feature type="coiled-coil region" evidence="1">
    <location>
        <begin position="139"/>
        <end position="192"/>
    </location>
</feature>